<feature type="transmembrane region" description="Helical" evidence="1">
    <location>
        <begin position="12"/>
        <end position="30"/>
    </location>
</feature>
<comment type="caution">
    <text evidence="2">The sequence shown here is derived from an EMBL/GenBank/DDBJ whole genome shotgun (WGS) entry which is preliminary data.</text>
</comment>
<keyword evidence="1" id="KW-0812">Transmembrane</keyword>
<keyword evidence="1" id="KW-0472">Membrane</keyword>
<dbReference type="EMBL" id="JAMKFB020000018">
    <property type="protein sequence ID" value="KAL0167767.1"/>
    <property type="molecule type" value="Genomic_DNA"/>
</dbReference>
<keyword evidence="3" id="KW-1185">Reference proteome</keyword>
<accession>A0ABD0P185</accession>
<evidence type="ECO:0000313" key="2">
    <source>
        <dbReference type="EMBL" id="KAL0167767.1"/>
    </source>
</evidence>
<dbReference type="Proteomes" id="UP001529510">
    <property type="component" value="Unassembled WGS sequence"/>
</dbReference>
<sequence>VVKAPPDFVFRAVSGAVVYTSISVINALRISARTTSSFMSVSPISPVPGL</sequence>
<reference evidence="2 3" key="1">
    <citation type="submission" date="2024-05" db="EMBL/GenBank/DDBJ databases">
        <title>Genome sequencing and assembly of Indian major carp, Cirrhinus mrigala (Hamilton, 1822).</title>
        <authorList>
            <person name="Mohindra V."/>
            <person name="Chowdhury L.M."/>
            <person name="Lal K."/>
            <person name="Jena J.K."/>
        </authorList>
    </citation>
    <scope>NUCLEOTIDE SEQUENCE [LARGE SCALE GENOMIC DNA]</scope>
    <source>
        <strain evidence="2">CM1030</strain>
        <tissue evidence="2">Blood</tissue>
    </source>
</reference>
<feature type="non-terminal residue" evidence="2">
    <location>
        <position position="50"/>
    </location>
</feature>
<proteinExistence type="predicted"/>
<gene>
    <name evidence="2" type="ORF">M9458_035989</name>
</gene>
<dbReference type="AlphaFoldDB" id="A0ABD0P185"/>
<organism evidence="2 3">
    <name type="scientific">Cirrhinus mrigala</name>
    <name type="common">Mrigala</name>
    <dbReference type="NCBI Taxonomy" id="683832"/>
    <lineage>
        <taxon>Eukaryota</taxon>
        <taxon>Metazoa</taxon>
        <taxon>Chordata</taxon>
        <taxon>Craniata</taxon>
        <taxon>Vertebrata</taxon>
        <taxon>Euteleostomi</taxon>
        <taxon>Actinopterygii</taxon>
        <taxon>Neopterygii</taxon>
        <taxon>Teleostei</taxon>
        <taxon>Ostariophysi</taxon>
        <taxon>Cypriniformes</taxon>
        <taxon>Cyprinidae</taxon>
        <taxon>Labeoninae</taxon>
        <taxon>Labeonini</taxon>
        <taxon>Cirrhinus</taxon>
    </lineage>
</organism>
<evidence type="ECO:0000256" key="1">
    <source>
        <dbReference type="SAM" id="Phobius"/>
    </source>
</evidence>
<evidence type="ECO:0000313" key="3">
    <source>
        <dbReference type="Proteomes" id="UP001529510"/>
    </source>
</evidence>
<keyword evidence="1" id="KW-1133">Transmembrane helix</keyword>
<name>A0ABD0P185_CIRMR</name>
<protein>
    <submittedName>
        <fullName evidence="2">Uncharacterized protein</fullName>
    </submittedName>
</protein>
<feature type="non-terminal residue" evidence="2">
    <location>
        <position position="1"/>
    </location>
</feature>